<reference evidence="1" key="1">
    <citation type="journal article" date="2022" name="Int. J. Mol. Sci.">
        <title>Draft Genome of Tanacetum Coccineum: Genomic Comparison of Closely Related Tanacetum-Family Plants.</title>
        <authorList>
            <person name="Yamashiro T."/>
            <person name="Shiraishi A."/>
            <person name="Nakayama K."/>
            <person name="Satake H."/>
        </authorList>
    </citation>
    <scope>NUCLEOTIDE SEQUENCE</scope>
</reference>
<reference evidence="1" key="2">
    <citation type="submission" date="2022-01" db="EMBL/GenBank/DDBJ databases">
        <authorList>
            <person name="Yamashiro T."/>
            <person name="Shiraishi A."/>
            <person name="Satake H."/>
            <person name="Nakayama K."/>
        </authorList>
    </citation>
    <scope>NUCLEOTIDE SEQUENCE</scope>
</reference>
<accession>A0ABQ5J4F5</accession>
<organism evidence="1 2">
    <name type="scientific">Tanacetum coccineum</name>
    <dbReference type="NCBI Taxonomy" id="301880"/>
    <lineage>
        <taxon>Eukaryota</taxon>
        <taxon>Viridiplantae</taxon>
        <taxon>Streptophyta</taxon>
        <taxon>Embryophyta</taxon>
        <taxon>Tracheophyta</taxon>
        <taxon>Spermatophyta</taxon>
        <taxon>Magnoliopsida</taxon>
        <taxon>eudicotyledons</taxon>
        <taxon>Gunneridae</taxon>
        <taxon>Pentapetalae</taxon>
        <taxon>asterids</taxon>
        <taxon>campanulids</taxon>
        <taxon>Asterales</taxon>
        <taxon>Asteraceae</taxon>
        <taxon>Asteroideae</taxon>
        <taxon>Anthemideae</taxon>
        <taxon>Anthemidinae</taxon>
        <taxon>Tanacetum</taxon>
    </lineage>
</organism>
<keyword evidence="2" id="KW-1185">Reference proteome</keyword>
<protein>
    <submittedName>
        <fullName evidence="1">Uncharacterized protein</fullName>
    </submittedName>
</protein>
<gene>
    <name evidence="1" type="ORF">Tco_1123818</name>
</gene>
<dbReference type="EMBL" id="BQNB010021534">
    <property type="protein sequence ID" value="GJU07388.1"/>
    <property type="molecule type" value="Genomic_DNA"/>
</dbReference>
<dbReference type="Proteomes" id="UP001151760">
    <property type="component" value="Unassembled WGS sequence"/>
</dbReference>
<name>A0ABQ5J4F5_9ASTR</name>
<evidence type="ECO:0000313" key="1">
    <source>
        <dbReference type="EMBL" id="GJU07388.1"/>
    </source>
</evidence>
<evidence type="ECO:0000313" key="2">
    <source>
        <dbReference type="Proteomes" id="UP001151760"/>
    </source>
</evidence>
<sequence>MMHSISPCHVMTAPIIPVFVEENLGDPIDIRIDIIHPEPIAVVAFPAATIVRTLARHEEVKGGIQE</sequence>
<proteinExistence type="predicted"/>
<comment type="caution">
    <text evidence="1">The sequence shown here is derived from an EMBL/GenBank/DDBJ whole genome shotgun (WGS) entry which is preliminary data.</text>
</comment>